<organism evidence="3 4">
    <name type="scientific">Babesia gibsoni</name>
    <dbReference type="NCBI Taxonomy" id="33632"/>
    <lineage>
        <taxon>Eukaryota</taxon>
        <taxon>Sar</taxon>
        <taxon>Alveolata</taxon>
        <taxon>Apicomplexa</taxon>
        <taxon>Aconoidasida</taxon>
        <taxon>Piroplasmida</taxon>
        <taxon>Babesiidae</taxon>
        <taxon>Babesia</taxon>
    </lineage>
</organism>
<evidence type="ECO:0000256" key="1">
    <source>
        <dbReference type="SAM" id="SignalP"/>
    </source>
</evidence>
<name>A0AAD8LKP1_BABGI</name>
<evidence type="ECO:0000313" key="4">
    <source>
        <dbReference type="Proteomes" id="UP001230268"/>
    </source>
</evidence>
<accession>A0AAD8LKP1</accession>
<proteinExistence type="predicted"/>
<keyword evidence="1" id="KW-0732">Signal</keyword>
<feature type="domain" description="CPW-WPC" evidence="2">
    <location>
        <begin position="88"/>
        <end position="146"/>
    </location>
</feature>
<dbReference type="InterPro" id="IPR006387">
    <property type="entry name" value="CPW_WPC_dom"/>
</dbReference>
<dbReference type="Pfam" id="PF09717">
    <property type="entry name" value="CPW_WPC"/>
    <property type="match status" value="3"/>
</dbReference>
<sequence length="206" mass="23024">MSFPTHIAILALTAAQALSATVKEECVVDYTSPCAEGWAPSLAFDRVCEAPISYQGPCATTLPFVETKEDKHRLESICQIRWSCYRDCSLDYKATCPHFWYPSNGLCVPSIAYHGRCAQPVDLKKMEESEKVLWGDRCGVTWPCKSACKKNYDAKCPEGWEHTGTGRCIAPKSYTGPCFTNADLSFFKEKQKQEFEALCNVTFPCS</sequence>
<dbReference type="EMBL" id="JAVEPI010000002">
    <property type="protein sequence ID" value="KAK1443362.1"/>
    <property type="molecule type" value="Genomic_DNA"/>
</dbReference>
<feature type="domain" description="CPW-WPC" evidence="2">
    <location>
        <begin position="26"/>
        <end position="86"/>
    </location>
</feature>
<protein>
    <recommendedName>
        <fullName evidence="2">CPW-WPC domain-containing protein</fullName>
    </recommendedName>
</protein>
<feature type="domain" description="CPW-WPC" evidence="2">
    <location>
        <begin position="148"/>
        <end position="206"/>
    </location>
</feature>
<feature type="signal peptide" evidence="1">
    <location>
        <begin position="1"/>
        <end position="19"/>
    </location>
</feature>
<dbReference type="NCBIfam" id="TIGR01492">
    <property type="entry name" value="CPW_WPC"/>
    <property type="match status" value="3"/>
</dbReference>
<dbReference type="SMART" id="SM01099">
    <property type="entry name" value="CPW_WPC"/>
    <property type="match status" value="3"/>
</dbReference>
<comment type="caution">
    <text evidence="3">The sequence shown here is derived from an EMBL/GenBank/DDBJ whole genome shotgun (WGS) entry which is preliminary data.</text>
</comment>
<feature type="chain" id="PRO_5041953287" description="CPW-WPC domain-containing protein" evidence="1">
    <location>
        <begin position="20"/>
        <end position="206"/>
    </location>
</feature>
<evidence type="ECO:0000259" key="2">
    <source>
        <dbReference type="SMART" id="SM01099"/>
    </source>
</evidence>
<keyword evidence="4" id="KW-1185">Reference proteome</keyword>
<dbReference type="Proteomes" id="UP001230268">
    <property type="component" value="Unassembled WGS sequence"/>
</dbReference>
<dbReference type="AlphaFoldDB" id="A0AAD8LKP1"/>
<reference evidence="3" key="1">
    <citation type="submission" date="2023-08" db="EMBL/GenBank/DDBJ databases">
        <title>Draft sequence of the Babesia gibsoni genome.</title>
        <authorList>
            <person name="Yamagishi J.Y."/>
            <person name="Xuan X.X."/>
        </authorList>
    </citation>
    <scope>NUCLEOTIDE SEQUENCE</scope>
    <source>
        <strain evidence="3">Azabu</strain>
    </source>
</reference>
<evidence type="ECO:0000313" key="3">
    <source>
        <dbReference type="EMBL" id="KAK1443362.1"/>
    </source>
</evidence>
<gene>
    <name evidence="3" type="ORF">BgAZ_202380</name>
</gene>